<dbReference type="Proteomes" id="UP000694865">
    <property type="component" value="Unplaced"/>
</dbReference>
<dbReference type="GeneID" id="102804512"/>
<evidence type="ECO:0000313" key="3">
    <source>
        <dbReference type="Proteomes" id="UP000694865"/>
    </source>
</evidence>
<feature type="transmembrane region" description="Helical" evidence="1">
    <location>
        <begin position="6"/>
        <end position="26"/>
    </location>
</feature>
<name>A0ABM0N1I0_SACKO</name>
<feature type="non-terminal residue" evidence="4">
    <location>
        <position position="188"/>
    </location>
</feature>
<organism evidence="3 4">
    <name type="scientific">Saccoglossus kowalevskii</name>
    <name type="common">Acorn worm</name>
    <dbReference type="NCBI Taxonomy" id="10224"/>
    <lineage>
        <taxon>Eukaryota</taxon>
        <taxon>Metazoa</taxon>
        <taxon>Hemichordata</taxon>
        <taxon>Enteropneusta</taxon>
        <taxon>Harrimaniidae</taxon>
        <taxon>Saccoglossus</taxon>
    </lineage>
</organism>
<dbReference type="PANTHER" id="PTHR23252:SF24">
    <property type="entry name" value="TRANSMEMBRANE PROTEIN 145"/>
    <property type="match status" value="1"/>
</dbReference>
<accession>A0ABM0N1I0</accession>
<feature type="transmembrane region" description="Helical" evidence="1">
    <location>
        <begin position="109"/>
        <end position="127"/>
    </location>
</feature>
<feature type="domain" description="GPR180/TMEM145 transmembrane" evidence="2">
    <location>
        <begin position="9"/>
        <end position="188"/>
    </location>
</feature>
<keyword evidence="1" id="KW-1133">Transmembrane helix</keyword>
<dbReference type="PANTHER" id="PTHR23252">
    <property type="entry name" value="INTIMAL THICKNESS RECEPTOR-RELATED"/>
    <property type="match status" value="1"/>
</dbReference>
<feature type="transmembrane region" description="Helical" evidence="1">
    <location>
        <begin position="147"/>
        <end position="169"/>
    </location>
</feature>
<gene>
    <name evidence="4" type="primary">LOC102804512</name>
</gene>
<dbReference type="RefSeq" id="XP_006826121.1">
    <property type="nucleotide sequence ID" value="XM_006826058.1"/>
</dbReference>
<dbReference type="InterPro" id="IPR047831">
    <property type="entry name" value="GPR180/TMEM145"/>
</dbReference>
<proteinExistence type="predicted"/>
<feature type="transmembrane region" description="Helical" evidence="1">
    <location>
        <begin position="38"/>
        <end position="58"/>
    </location>
</feature>
<keyword evidence="1" id="KW-0472">Membrane</keyword>
<dbReference type="InterPro" id="IPR019336">
    <property type="entry name" value="GPR180/TMEM145_TM"/>
</dbReference>
<protein>
    <submittedName>
        <fullName evidence="4">Transmembrane protein 145-like</fullName>
    </submittedName>
</protein>
<keyword evidence="3" id="KW-1185">Reference proteome</keyword>
<reference evidence="4" key="1">
    <citation type="submission" date="2025-08" db="UniProtKB">
        <authorList>
            <consortium name="RefSeq"/>
        </authorList>
    </citation>
    <scope>IDENTIFICATION</scope>
    <source>
        <tissue evidence="4">Testes</tissue>
    </source>
</reference>
<keyword evidence="1" id="KW-0812">Transmembrane</keyword>
<feature type="transmembrane region" description="Helical" evidence="1">
    <location>
        <begin position="78"/>
        <end position="97"/>
    </location>
</feature>
<evidence type="ECO:0000256" key="1">
    <source>
        <dbReference type="SAM" id="Phobius"/>
    </source>
</evidence>
<dbReference type="Pfam" id="PF10192">
    <property type="entry name" value="GPR180-TMEM145_TM"/>
    <property type="match status" value="1"/>
</dbReference>
<feature type="non-terminal residue" evidence="4">
    <location>
        <position position="1"/>
    </location>
</feature>
<evidence type="ECO:0000313" key="4">
    <source>
        <dbReference type="RefSeq" id="XP_006826121.1"/>
    </source>
</evidence>
<sequence length="188" mass="21593">ILETNIAFICAFSIIMLLTFYVASVLKSRQLLHTTYKMYMASVIFYVICLFFLCVYYGDYGHTGIGVPGLKITGRVFYSLSQLTFLLMLILLAKGYTVTRGRISHSGSVKIAVFMTLYCMVYIGLFISEAVLFDPGLVLYVYESPAGYGLIALQIIGWLWFIYAIFFTLKHYPEKGSFYYPFFIFYTF</sequence>
<evidence type="ECO:0000259" key="2">
    <source>
        <dbReference type="Pfam" id="PF10192"/>
    </source>
</evidence>